<dbReference type="EMBL" id="JMSE01000504">
    <property type="protein sequence ID" value="KDN69517.1"/>
    <property type="molecule type" value="Genomic_DNA"/>
</dbReference>
<evidence type="ECO:0000256" key="1">
    <source>
        <dbReference type="SAM" id="Coils"/>
    </source>
</evidence>
<dbReference type="Proteomes" id="UP000027238">
    <property type="component" value="Unassembled WGS sequence"/>
</dbReference>
<evidence type="ECO:0000256" key="2">
    <source>
        <dbReference type="SAM" id="MobiDB-lite"/>
    </source>
</evidence>
<dbReference type="OrthoDB" id="4958164at2759"/>
<keyword evidence="4" id="KW-1185">Reference proteome</keyword>
<sequence>MAKPRGRRDRFPPSAGWPQIPTDIDYEVRALGGSTHAFDTLQGSIQSQKAPVTKEKRLEELTREVGRLRLELDYWRNVASRASSLLAELDTRLKQMNVMIASFNNDVGRVNTEWTEEAGPGAGPVRSLSADEQAKGYSSQEARLEPWEANLRNIDFAPVRVREKKCDCQIVDARDCGPTPLHGSSQHNWI</sequence>
<accession>A0A066XKR1</accession>
<dbReference type="AlphaFoldDB" id="A0A066XKR1"/>
<gene>
    <name evidence="3" type="ORF">CSUB01_12679</name>
</gene>
<name>A0A066XKR1_COLSU</name>
<dbReference type="HOGENOM" id="CLU_1427903_0_0_1"/>
<evidence type="ECO:0000313" key="3">
    <source>
        <dbReference type="EMBL" id="KDN69517.1"/>
    </source>
</evidence>
<keyword evidence="1" id="KW-0175">Coiled coil</keyword>
<organism evidence="3 4">
    <name type="scientific">Colletotrichum sublineola</name>
    <name type="common">Sorghum anthracnose fungus</name>
    <dbReference type="NCBI Taxonomy" id="1173701"/>
    <lineage>
        <taxon>Eukaryota</taxon>
        <taxon>Fungi</taxon>
        <taxon>Dikarya</taxon>
        <taxon>Ascomycota</taxon>
        <taxon>Pezizomycotina</taxon>
        <taxon>Sordariomycetes</taxon>
        <taxon>Hypocreomycetidae</taxon>
        <taxon>Glomerellales</taxon>
        <taxon>Glomerellaceae</taxon>
        <taxon>Colletotrichum</taxon>
        <taxon>Colletotrichum graminicola species complex</taxon>
    </lineage>
</organism>
<comment type="caution">
    <text evidence="3">The sequence shown here is derived from an EMBL/GenBank/DDBJ whole genome shotgun (WGS) entry which is preliminary data.</text>
</comment>
<evidence type="ECO:0000313" key="4">
    <source>
        <dbReference type="Proteomes" id="UP000027238"/>
    </source>
</evidence>
<feature type="coiled-coil region" evidence="1">
    <location>
        <begin position="58"/>
        <end position="106"/>
    </location>
</feature>
<reference evidence="4" key="1">
    <citation type="journal article" date="2014" name="Genome Announc.">
        <title>Draft genome sequence of Colletotrichum sublineola, a destructive pathogen of cultivated sorghum.</title>
        <authorList>
            <person name="Baroncelli R."/>
            <person name="Sanz-Martin J.M."/>
            <person name="Rech G.E."/>
            <person name="Sukno S.A."/>
            <person name="Thon M.R."/>
        </authorList>
    </citation>
    <scope>NUCLEOTIDE SEQUENCE [LARGE SCALE GENOMIC DNA]</scope>
    <source>
        <strain evidence="4">TX430BB</strain>
    </source>
</reference>
<feature type="region of interest" description="Disordered" evidence="2">
    <location>
        <begin position="115"/>
        <end position="139"/>
    </location>
</feature>
<proteinExistence type="predicted"/>
<protein>
    <submittedName>
        <fullName evidence="3">Uncharacterized protein</fullName>
    </submittedName>
</protein>